<keyword evidence="3" id="KW-1185">Reference proteome</keyword>
<accession>H0EQR7</accession>
<dbReference type="AlphaFoldDB" id="H0EQR7"/>
<dbReference type="HOGENOM" id="CLU_1219785_0_0_1"/>
<dbReference type="Gene3D" id="3.50.50.60">
    <property type="entry name" value="FAD/NAD(P)-binding domain"/>
    <property type="match status" value="1"/>
</dbReference>
<name>H0EQR7_GLAL7</name>
<evidence type="ECO:0000313" key="3">
    <source>
        <dbReference type="Proteomes" id="UP000005446"/>
    </source>
</evidence>
<feature type="signal peptide" evidence="1">
    <location>
        <begin position="1"/>
        <end position="20"/>
    </location>
</feature>
<feature type="chain" id="PRO_5003532272" evidence="1">
    <location>
        <begin position="21"/>
        <end position="227"/>
    </location>
</feature>
<dbReference type="OrthoDB" id="3564369at2759"/>
<evidence type="ECO:0000256" key="1">
    <source>
        <dbReference type="SAM" id="SignalP"/>
    </source>
</evidence>
<dbReference type="EMBL" id="AGUE01000125">
    <property type="protein sequence ID" value="EHK99189.1"/>
    <property type="molecule type" value="Genomic_DNA"/>
</dbReference>
<proteinExistence type="predicted"/>
<dbReference type="InParanoid" id="H0EQR7"/>
<dbReference type="Proteomes" id="UP000005446">
    <property type="component" value="Unassembled WGS sequence"/>
</dbReference>
<keyword evidence="1" id="KW-0732">Signal</keyword>
<dbReference type="InterPro" id="IPR036188">
    <property type="entry name" value="FAD/NAD-bd_sf"/>
</dbReference>
<reference evidence="2 3" key="1">
    <citation type="journal article" date="2012" name="Eukaryot. Cell">
        <title>Genome sequence of the fungus Glarea lozoyensis: the first genome sequence of a species from the Helotiaceae family.</title>
        <authorList>
            <person name="Youssar L."/>
            <person name="Gruening B.A."/>
            <person name="Erxleben A."/>
            <person name="Guenther S."/>
            <person name="Huettel W."/>
        </authorList>
    </citation>
    <scope>NUCLEOTIDE SEQUENCE [LARGE SCALE GENOMIC DNA]</scope>
    <source>
        <strain evidence="3">ATCC 74030 / MF5533</strain>
    </source>
</reference>
<evidence type="ECO:0000313" key="2">
    <source>
        <dbReference type="EMBL" id="EHK99189.1"/>
    </source>
</evidence>
<dbReference type="SUPFAM" id="SSF51905">
    <property type="entry name" value="FAD/NAD(P)-binding domain"/>
    <property type="match status" value="1"/>
</dbReference>
<comment type="caution">
    <text evidence="2">The sequence shown here is derived from an EMBL/GenBank/DDBJ whole genome shotgun (WGS) entry which is preliminary data.</text>
</comment>
<protein>
    <submittedName>
        <fullName evidence="2">Uncharacterized protein</fullName>
    </submittedName>
</protein>
<organism evidence="2 3">
    <name type="scientific">Glarea lozoyensis (strain ATCC 74030 / MF5533)</name>
    <dbReference type="NCBI Taxonomy" id="1104152"/>
    <lineage>
        <taxon>Eukaryota</taxon>
        <taxon>Fungi</taxon>
        <taxon>Dikarya</taxon>
        <taxon>Ascomycota</taxon>
        <taxon>Pezizomycotina</taxon>
        <taxon>Leotiomycetes</taxon>
        <taxon>Helotiales</taxon>
        <taxon>Helotiaceae</taxon>
        <taxon>Glarea</taxon>
    </lineage>
</organism>
<sequence length="227" mass="24790">MKNCSILTIAASVLVGGVRAAPELARKAIHYTRSSDLRSSYDYIIAGGGTAGLTVADRLTESGRFVEYGYFSDIPSSVLDPLNPIDASPDSLMYNITSVGTVKQFSCTFFPPEPQLAADFEIKYDIESAWGGTGPVLASYGHYQYPLTIQTPVLPDRQSLVNNKTFAEWALKLWQTNMTGPYSIRGGGGALAQLGLPVIAPDHDLRTRLGFKWDSVEIHLEVQIKEQ</sequence>
<gene>
    <name evidence="2" type="ORF">M7I_5022</name>
</gene>